<feature type="transmembrane region" description="Helical" evidence="7">
    <location>
        <begin position="410"/>
        <end position="427"/>
    </location>
</feature>
<dbReference type="Gene3D" id="1.20.1250.20">
    <property type="entry name" value="MFS general substrate transporter like domains"/>
    <property type="match status" value="2"/>
</dbReference>
<keyword evidence="2" id="KW-0813">Transport</keyword>
<comment type="subcellular location">
    <subcellularLocation>
        <location evidence="1">Cell membrane</location>
        <topology evidence="1">Multi-pass membrane protein</topology>
    </subcellularLocation>
</comment>
<dbReference type="Pfam" id="PF00083">
    <property type="entry name" value="Sugar_tr"/>
    <property type="match status" value="2"/>
</dbReference>
<feature type="transmembrane region" description="Helical" evidence="7">
    <location>
        <begin position="283"/>
        <end position="302"/>
    </location>
</feature>
<feature type="transmembrane region" description="Helical" evidence="7">
    <location>
        <begin position="338"/>
        <end position="357"/>
    </location>
</feature>
<feature type="transmembrane region" description="Helical" evidence="7">
    <location>
        <begin position="21"/>
        <end position="42"/>
    </location>
</feature>
<dbReference type="SUPFAM" id="SSF103473">
    <property type="entry name" value="MFS general substrate transporter"/>
    <property type="match status" value="1"/>
</dbReference>
<feature type="transmembrane region" description="Helical" evidence="7">
    <location>
        <begin position="94"/>
        <end position="112"/>
    </location>
</feature>
<evidence type="ECO:0000256" key="6">
    <source>
        <dbReference type="ARBA" id="ARBA00023136"/>
    </source>
</evidence>
<keyword evidence="6 7" id="KW-0472">Membrane</keyword>
<organism evidence="9 10">
    <name type="scientific">Nocardiopsis rhodophaea</name>
    <dbReference type="NCBI Taxonomy" id="280238"/>
    <lineage>
        <taxon>Bacteria</taxon>
        <taxon>Bacillati</taxon>
        <taxon>Actinomycetota</taxon>
        <taxon>Actinomycetes</taxon>
        <taxon>Streptosporangiales</taxon>
        <taxon>Nocardiopsidaceae</taxon>
        <taxon>Nocardiopsis</taxon>
    </lineage>
</organism>
<feature type="transmembrane region" description="Helical" evidence="7">
    <location>
        <begin position="198"/>
        <end position="217"/>
    </location>
</feature>
<dbReference type="InterPro" id="IPR020846">
    <property type="entry name" value="MFS_dom"/>
</dbReference>
<feature type="transmembrane region" description="Helical" evidence="7">
    <location>
        <begin position="314"/>
        <end position="332"/>
    </location>
</feature>
<evidence type="ECO:0000256" key="5">
    <source>
        <dbReference type="ARBA" id="ARBA00022989"/>
    </source>
</evidence>
<evidence type="ECO:0000256" key="7">
    <source>
        <dbReference type="SAM" id="Phobius"/>
    </source>
</evidence>
<feature type="transmembrane region" description="Helical" evidence="7">
    <location>
        <begin position="54"/>
        <end position="74"/>
    </location>
</feature>
<reference evidence="10" key="1">
    <citation type="journal article" date="2019" name="Int. J. Syst. Evol. Microbiol.">
        <title>The Global Catalogue of Microorganisms (GCM) 10K type strain sequencing project: providing services to taxonomists for standard genome sequencing and annotation.</title>
        <authorList>
            <consortium name="The Broad Institute Genomics Platform"/>
            <consortium name="The Broad Institute Genome Sequencing Center for Infectious Disease"/>
            <person name="Wu L."/>
            <person name="Ma J."/>
        </authorList>
    </citation>
    <scope>NUCLEOTIDE SEQUENCE [LARGE SCALE GENOMIC DNA]</scope>
    <source>
        <strain evidence="10">JCM 15313</strain>
    </source>
</reference>
<dbReference type="PROSITE" id="PS50850">
    <property type="entry name" value="MFS"/>
    <property type="match status" value="1"/>
</dbReference>
<evidence type="ECO:0000313" key="9">
    <source>
        <dbReference type="EMBL" id="GAA2017480.1"/>
    </source>
</evidence>
<evidence type="ECO:0000313" key="10">
    <source>
        <dbReference type="Proteomes" id="UP001501585"/>
    </source>
</evidence>
<evidence type="ECO:0000256" key="2">
    <source>
        <dbReference type="ARBA" id="ARBA00022448"/>
    </source>
</evidence>
<keyword evidence="3" id="KW-1003">Cell membrane</keyword>
<evidence type="ECO:0000256" key="4">
    <source>
        <dbReference type="ARBA" id="ARBA00022692"/>
    </source>
</evidence>
<dbReference type="Proteomes" id="UP001501585">
    <property type="component" value="Unassembled WGS sequence"/>
</dbReference>
<name>A0ABP5F5F9_9ACTN</name>
<keyword evidence="10" id="KW-1185">Reference proteome</keyword>
<dbReference type="PANTHER" id="PTHR43045:SF1">
    <property type="entry name" value="SHIKIMATE TRANSPORTER"/>
    <property type="match status" value="1"/>
</dbReference>
<evidence type="ECO:0000259" key="8">
    <source>
        <dbReference type="PROSITE" id="PS50850"/>
    </source>
</evidence>
<feature type="domain" description="Major facilitator superfamily (MFS) profile" evidence="8">
    <location>
        <begin position="21"/>
        <end position="430"/>
    </location>
</feature>
<dbReference type="InterPro" id="IPR036259">
    <property type="entry name" value="MFS_trans_sf"/>
</dbReference>
<dbReference type="PANTHER" id="PTHR43045">
    <property type="entry name" value="SHIKIMATE TRANSPORTER"/>
    <property type="match status" value="1"/>
</dbReference>
<evidence type="ECO:0000256" key="3">
    <source>
        <dbReference type="ARBA" id="ARBA00022475"/>
    </source>
</evidence>
<gene>
    <name evidence="9" type="ORF">GCM10009799_51890</name>
</gene>
<feature type="transmembrane region" description="Helical" evidence="7">
    <location>
        <begin position="248"/>
        <end position="271"/>
    </location>
</feature>
<dbReference type="EMBL" id="BAAAPC010000038">
    <property type="protein sequence ID" value="GAA2017480.1"/>
    <property type="molecule type" value="Genomic_DNA"/>
</dbReference>
<feature type="transmembrane region" description="Helical" evidence="7">
    <location>
        <begin position="159"/>
        <end position="186"/>
    </location>
</feature>
<comment type="caution">
    <text evidence="9">The sequence shown here is derived from an EMBL/GenBank/DDBJ whole genome shotgun (WGS) entry which is preliminary data.</text>
</comment>
<feature type="transmembrane region" description="Helical" evidence="7">
    <location>
        <begin position="378"/>
        <end position="398"/>
    </location>
</feature>
<keyword evidence="5 7" id="KW-1133">Transmembrane helix</keyword>
<accession>A0ABP5F5F9</accession>
<proteinExistence type="predicted"/>
<protein>
    <submittedName>
        <fullName evidence="9">MFS transporter</fullName>
    </submittedName>
</protein>
<dbReference type="InterPro" id="IPR005828">
    <property type="entry name" value="MFS_sugar_transport-like"/>
</dbReference>
<evidence type="ECO:0000256" key="1">
    <source>
        <dbReference type="ARBA" id="ARBA00004651"/>
    </source>
</evidence>
<keyword evidence="4 7" id="KW-0812">Transmembrane</keyword>
<sequence length="444" mass="47718">MTQRITGRRAKRGPESQVHRVAGASFVGTTIEWYDFFIYATAAQLVFGQHFFTALSPAAASLASVTTIGVTFVVRPLGGILMGHFGDRLGRRTMLVLALLLMGVATVGVGLLPTYDRIGLAAPVLLVVFRLMQGLSAGGEWGGAALMAVEHAPVHRRGLFGAFPQLGAPTGLVLANGAFFAFTAILSADQFASWGWRLPFLFSAVLIIVGLFIRLRVDESPEFARLKERAQRSRRPITEVLRHYPRTLAIAIGVFVANIGIGYVFLAFILVHATTRLGVGQNTMLLLIVLGALFWIATTLWAAWRSDAVGRRPVYLAGSIWLVAWAFPFFLLLDTASVPLMLAAVLMLAVGLGLTYGPQAALYAELFPARIRYSGASFAYAVGAILGGGITPLAAAVLTESTGTTMSVSAYMVLLGLVTLIAVLKIPETAEQVRERRRSCARIP</sequence>
<dbReference type="CDD" id="cd17369">
    <property type="entry name" value="MFS_ShiA_like"/>
    <property type="match status" value="1"/>
</dbReference>